<protein>
    <recommendedName>
        <fullName evidence="3">Autophagy-related protein 13</fullName>
    </recommendedName>
</protein>
<evidence type="ECO:0000256" key="1">
    <source>
        <dbReference type="ARBA" id="ARBA00005246"/>
    </source>
</evidence>
<feature type="compositionally biased region" description="Low complexity" evidence="4">
    <location>
        <begin position="396"/>
        <end position="407"/>
    </location>
</feature>
<keyword evidence="7" id="KW-1185">Reference proteome</keyword>
<dbReference type="InterPro" id="IPR036570">
    <property type="entry name" value="HORMA_dom_sf"/>
</dbReference>
<feature type="region of interest" description="Disordered" evidence="4">
    <location>
        <begin position="1"/>
        <end position="27"/>
    </location>
</feature>
<feature type="compositionally biased region" description="Basic and acidic residues" evidence="4">
    <location>
        <begin position="1"/>
        <end position="13"/>
    </location>
</feature>
<feature type="region of interest" description="Disordered" evidence="4">
    <location>
        <begin position="394"/>
        <end position="470"/>
    </location>
</feature>
<sequence>MQHHRIPADRQHSSELSNSTISSSSPRATKADQLLLNFYSKTAQVIVQSRLAHILPGRHHSVNTFNAYSSNTHNDNGIASRDTTNGSASGQAATSTDPRNVPAAGNYSGPSSSGQSSPIPSKPRKSNKWFNIELDDVEPLREEMRFWKQQIIGTAQPLPLTLETYLDISDIPLACHLLLRNSTSRKTLRIGKELLTGLDSVGRPIRKTKIILESWQLSLSHAIPTQPPDLPVVYKKSIVFFRSLYSMLRLMPAYRLCRKLRTSKDLPFSLMYRVSTSRASYHDDVGLDQLHAGNDIRQGLSEHNFSSIESPLGIINLHVAYRVECDFSIGSPEYSLSERYVDIEEGFFSSSSSPMVKPEACMPVHALPTSSRKNPPERLTFDLLELASGRSLRRVSTSSQSLQDRSSAPNSSGVSLNSDTSSKLFHSRHRSVGSSNPNDYREACDDLPQSHSHRNFHSSNTISGATSSSGSPGYVAFTPPFDPSVLNNHGSSSIPFFPNEPPPFSTAHLSTDYTPTVSKLRSTTASPPFSMPRHQQSLTSSISLRNNSLNQHTQPTHTLHHVRQQRQSLLNEQLKGRTSLELARRSSFTLSTTSPIGYSHESVNSTSIGATPPPLLFTPSSPFTHPVLQSYKLSPPPLMLFNPAEMTTVHKIDDRFRKNETNVSTLRFGGMSRAFSESNAVVLSSNIQEALSAANIRMPTQGILQNTATDASASMRRIRSQNALTRFKKLKDLNTNFIDTVLPAAAGYGEPTSTFSEHGKADSFSRSKKSAQLNAAPVSRTTSVQVADANAQRQRHFSSKEFSLCPTSISEISNEVVNTVSLDHHQAVPHSKVSDLEPPFSVSSEVISSSRKTKFRPSTALATNFAVDISTEGIEKPPYPANLSATMDQCLKDIMVSDFERRRSSGISSSMRASLLSVEPKDDVPQRVPLFMSDGATPSLASTTVDRMRELKSFSGRQHASQLTPFIQKFSLGIDQNESNGSPSQLGIHGSLNVSPPRDLSHEPLFRRDLTPGHPITNVASDGWTRNGLFNEKMCLGSESNSLDIKEIPIVSTLSGKDDYRTSSSLDLSNSAEPPFRLSLPSDVMYFRNPQPVNSHHPPAKSYDFEPLGSEGVHHISTNVVNTALSRDSVSNGADLPMRTQWPSLRTASARRKRDHHLDEEDDLVFNMSELDMGDDHLQ</sequence>
<name>A0ABQ8EXW1_9FUNG</name>
<dbReference type="PANTHER" id="PTHR13430:SF4">
    <property type="entry name" value="AUTOPHAGY-RELATED PROTEIN 13"/>
    <property type="match status" value="1"/>
</dbReference>
<dbReference type="InterPro" id="IPR018731">
    <property type="entry name" value="Atg13_N"/>
</dbReference>
<comment type="similarity">
    <text evidence="1 3">Belongs to the ATG13 family. Fungi subfamily.</text>
</comment>
<evidence type="ECO:0000313" key="6">
    <source>
        <dbReference type="EMBL" id="KAH6586969.1"/>
    </source>
</evidence>
<organism evidence="6 7">
    <name type="scientific">Batrachochytrium salamandrivorans</name>
    <dbReference type="NCBI Taxonomy" id="1357716"/>
    <lineage>
        <taxon>Eukaryota</taxon>
        <taxon>Fungi</taxon>
        <taxon>Fungi incertae sedis</taxon>
        <taxon>Chytridiomycota</taxon>
        <taxon>Chytridiomycota incertae sedis</taxon>
        <taxon>Chytridiomycetes</taxon>
        <taxon>Rhizophydiales</taxon>
        <taxon>Rhizophydiales incertae sedis</taxon>
        <taxon>Batrachochytrium</taxon>
    </lineage>
</organism>
<evidence type="ECO:0000256" key="2">
    <source>
        <dbReference type="ARBA" id="ARBA00023006"/>
    </source>
</evidence>
<feature type="region of interest" description="Disordered" evidence="4">
    <location>
        <begin position="73"/>
        <end position="125"/>
    </location>
</feature>
<proteinExistence type="inferred from homology"/>
<dbReference type="PANTHER" id="PTHR13430">
    <property type="match status" value="1"/>
</dbReference>
<dbReference type="Pfam" id="PF10033">
    <property type="entry name" value="ATG13"/>
    <property type="match status" value="1"/>
</dbReference>
<accession>A0ABQ8EXW1</accession>
<feature type="compositionally biased region" description="Low complexity" evidence="4">
    <location>
        <begin position="458"/>
        <end position="470"/>
    </location>
</feature>
<dbReference type="Gene3D" id="3.30.900.10">
    <property type="entry name" value="HORMA domain"/>
    <property type="match status" value="1"/>
</dbReference>
<keyword evidence="2 3" id="KW-0072">Autophagy</keyword>
<gene>
    <name evidence="6" type="ORF">BASA50_000018</name>
</gene>
<dbReference type="InterPro" id="IPR040182">
    <property type="entry name" value="ATG13"/>
</dbReference>
<dbReference type="Proteomes" id="UP001648503">
    <property type="component" value="Unassembled WGS sequence"/>
</dbReference>
<evidence type="ECO:0000256" key="3">
    <source>
        <dbReference type="RuleBase" id="RU361214"/>
    </source>
</evidence>
<feature type="region of interest" description="Disordered" evidence="4">
    <location>
        <begin position="753"/>
        <end position="776"/>
    </location>
</feature>
<feature type="compositionally biased region" description="Polar residues" evidence="4">
    <location>
        <begin position="73"/>
        <end position="98"/>
    </location>
</feature>
<reference evidence="6 7" key="1">
    <citation type="submission" date="2021-02" db="EMBL/GenBank/DDBJ databases">
        <title>Variation within the Batrachochytrium salamandrivorans European outbreak.</title>
        <authorList>
            <person name="Kelly M."/>
            <person name="Pasmans F."/>
            <person name="Shea T.P."/>
            <person name="Munoz J.F."/>
            <person name="Carranza S."/>
            <person name="Cuomo C.A."/>
            <person name="Martel A."/>
        </authorList>
    </citation>
    <scope>NUCLEOTIDE SEQUENCE [LARGE SCALE GENOMIC DNA]</scope>
    <source>
        <strain evidence="6 7">AMFP18/2</strain>
    </source>
</reference>
<evidence type="ECO:0000256" key="4">
    <source>
        <dbReference type="SAM" id="MobiDB-lite"/>
    </source>
</evidence>
<feature type="domain" description="Autophagy-related protein 13 N-terminal" evidence="5">
    <location>
        <begin position="37"/>
        <end position="327"/>
    </location>
</feature>
<feature type="compositionally biased region" description="Low complexity" evidence="4">
    <location>
        <begin position="14"/>
        <end position="25"/>
    </location>
</feature>
<feature type="compositionally biased region" description="Polar residues" evidence="4">
    <location>
        <begin position="408"/>
        <end position="424"/>
    </location>
</feature>
<evidence type="ECO:0000313" key="7">
    <source>
        <dbReference type="Proteomes" id="UP001648503"/>
    </source>
</evidence>
<dbReference type="EMBL" id="JAFCIX010000569">
    <property type="protein sequence ID" value="KAH6586969.1"/>
    <property type="molecule type" value="Genomic_DNA"/>
</dbReference>
<evidence type="ECO:0000259" key="5">
    <source>
        <dbReference type="Pfam" id="PF10033"/>
    </source>
</evidence>
<feature type="compositionally biased region" description="Low complexity" evidence="4">
    <location>
        <begin position="108"/>
        <end position="119"/>
    </location>
</feature>
<comment type="caution">
    <text evidence="6">The sequence shown here is derived from an EMBL/GenBank/DDBJ whole genome shotgun (WGS) entry which is preliminary data.</text>
</comment>